<comment type="caution">
    <text evidence="2">The sequence shown here is derived from an EMBL/GenBank/DDBJ whole genome shotgun (WGS) entry which is preliminary data.</text>
</comment>
<feature type="chain" id="PRO_5012158219" evidence="1">
    <location>
        <begin position="16"/>
        <end position="178"/>
    </location>
</feature>
<reference evidence="2 3" key="1">
    <citation type="journal article" date="2012" name="Plant Cell">
        <title>Genome comparison of barley and maize smut fungi reveals targeted loss of RNA silencing components and species-specific presence of transposable elements.</title>
        <authorList>
            <person name="Laurie J.D."/>
            <person name="Ali S."/>
            <person name="Linning R."/>
            <person name="Mannhaupt G."/>
            <person name="Wong P."/>
            <person name="Gueldener U."/>
            <person name="Muensterkoetter M."/>
            <person name="Moore R."/>
            <person name="Kahmann R."/>
            <person name="Bakkeren G."/>
            <person name="Schirawski J."/>
        </authorList>
    </citation>
    <scope>NUCLEOTIDE SEQUENCE [LARGE SCALE GENOMIC DNA]</scope>
    <source>
        <strain evidence="3">Uh4875-4</strain>
    </source>
</reference>
<dbReference type="AlphaFoldDB" id="I2FVA4"/>
<organism evidence="2 3">
    <name type="scientific">Ustilago hordei</name>
    <name type="common">Barley covered smut fungus</name>
    <dbReference type="NCBI Taxonomy" id="120017"/>
    <lineage>
        <taxon>Eukaryota</taxon>
        <taxon>Fungi</taxon>
        <taxon>Dikarya</taxon>
        <taxon>Basidiomycota</taxon>
        <taxon>Ustilaginomycotina</taxon>
        <taxon>Ustilaginomycetes</taxon>
        <taxon>Ustilaginales</taxon>
        <taxon>Ustilaginaceae</taxon>
        <taxon>Ustilago</taxon>
    </lineage>
</organism>
<sequence length="178" mass="19290">MVYVLLTWVFSPTQGEGTPDLLTGFCESEGIKVEMVNCCNGVLVYWVSNGALLEGGEQGIICKWPSQNTAFGLDGPDLLDEFLSIRVEHPDITQLSDESKLAGAPRGLAAQAIFDFLPNLMEGQVFLDDVEENIVDVVFSCGINGTLGGIHQGIIKGMATSWVTCIVCSFKVLYGVWH</sequence>
<gene>
    <name evidence="2" type="ORF">UHOR_14647</name>
</gene>
<dbReference type="Proteomes" id="UP000006174">
    <property type="component" value="Unassembled WGS sequence"/>
</dbReference>
<protein>
    <submittedName>
        <fullName evidence="2">Uncharacterized protein</fullName>
    </submittedName>
</protein>
<evidence type="ECO:0000313" key="3">
    <source>
        <dbReference type="Proteomes" id="UP000006174"/>
    </source>
</evidence>
<feature type="signal peptide" evidence="1">
    <location>
        <begin position="1"/>
        <end position="15"/>
    </location>
</feature>
<keyword evidence="1" id="KW-0732">Signal</keyword>
<evidence type="ECO:0000313" key="2">
    <source>
        <dbReference type="EMBL" id="CCF50847.1"/>
    </source>
</evidence>
<dbReference type="EMBL" id="CAGI01000158">
    <property type="protein sequence ID" value="CCF50847.1"/>
    <property type="molecule type" value="Genomic_DNA"/>
</dbReference>
<accession>I2FVA4</accession>
<proteinExistence type="predicted"/>
<evidence type="ECO:0000256" key="1">
    <source>
        <dbReference type="SAM" id="SignalP"/>
    </source>
</evidence>
<name>I2FVA4_USTHO</name>
<keyword evidence="3" id="KW-1185">Reference proteome</keyword>
<dbReference type="HOGENOM" id="CLU_1511712_0_0_1"/>